<dbReference type="HOGENOM" id="CLU_2035730_0_0_4"/>
<accession>A0A0E3Y9R4</accession>
<dbReference type="PATRIC" id="fig|573737.6.peg.2115"/>
<dbReference type="EMBL" id="CP011253">
    <property type="protein sequence ID" value="AKC69185.1"/>
    <property type="molecule type" value="Genomic_DNA"/>
</dbReference>
<evidence type="ECO:0000256" key="1">
    <source>
        <dbReference type="SAM" id="MobiDB-lite"/>
    </source>
</evidence>
<dbReference type="Proteomes" id="UP000035050">
    <property type="component" value="Chromosome"/>
</dbReference>
<protein>
    <submittedName>
        <fullName evidence="2">Uncharacterized protein</fullName>
    </submittedName>
</protein>
<keyword evidence="3" id="KW-1185">Reference proteome</keyword>
<feature type="compositionally biased region" description="Low complexity" evidence="1">
    <location>
        <begin position="36"/>
        <end position="59"/>
    </location>
</feature>
<name>A0A0E3Y9R4_9BURK</name>
<sequence>MLETLAFTMRQSLVATDSAGRAKSLSTAAGGGPAGASGDAGSSETTVVVAGSAATAGSELTPHSDSATGTQQACRRKERNVIEKLVDLAMPGDVTRALEGCAPGMAPHVHRAERFTTHVTK</sequence>
<organism evidence="2 3">
    <name type="scientific">Pandoraea oxalativorans</name>
    <dbReference type="NCBI Taxonomy" id="573737"/>
    <lineage>
        <taxon>Bacteria</taxon>
        <taxon>Pseudomonadati</taxon>
        <taxon>Pseudomonadota</taxon>
        <taxon>Betaproteobacteria</taxon>
        <taxon>Burkholderiales</taxon>
        <taxon>Burkholderiaceae</taxon>
        <taxon>Pandoraea</taxon>
    </lineage>
</organism>
<evidence type="ECO:0000313" key="3">
    <source>
        <dbReference type="Proteomes" id="UP000035050"/>
    </source>
</evidence>
<dbReference type="AlphaFoldDB" id="A0A0E3Y9R4"/>
<reference evidence="2" key="1">
    <citation type="submission" date="2016-06" db="EMBL/GenBank/DDBJ databases">
        <title>Pandoraea oxalativorans DSM 23570 Genome Sequencing.</title>
        <authorList>
            <person name="Ee R."/>
            <person name="Lim Y.-L."/>
            <person name="Yong D."/>
            <person name="Yin W.-F."/>
            <person name="Chan K.-G."/>
        </authorList>
    </citation>
    <scope>NUCLEOTIDE SEQUENCE</scope>
    <source>
        <strain evidence="2">DSM 23570</strain>
    </source>
</reference>
<gene>
    <name evidence="2" type="ORF">MB84_06440</name>
</gene>
<feature type="region of interest" description="Disordered" evidence="1">
    <location>
        <begin position="18"/>
        <end position="75"/>
    </location>
</feature>
<dbReference type="KEGG" id="pox:MB84_06440"/>
<dbReference type="RefSeq" id="WP_046290525.1">
    <property type="nucleotide sequence ID" value="NZ_CP011253.3"/>
</dbReference>
<proteinExistence type="predicted"/>
<evidence type="ECO:0000313" key="2">
    <source>
        <dbReference type="EMBL" id="AKC69185.1"/>
    </source>
</evidence>
<feature type="compositionally biased region" description="Polar residues" evidence="1">
    <location>
        <begin position="61"/>
        <end position="73"/>
    </location>
</feature>